<proteinExistence type="predicted"/>
<evidence type="ECO:0000256" key="1">
    <source>
        <dbReference type="SAM" id="MobiDB-lite"/>
    </source>
</evidence>
<dbReference type="Proteomes" id="UP000683360">
    <property type="component" value="Unassembled WGS sequence"/>
</dbReference>
<evidence type="ECO:0000313" key="2">
    <source>
        <dbReference type="EMBL" id="CAG2193590.1"/>
    </source>
</evidence>
<feature type="region of interest" description="Disordered" evidence="1">
    <location>
        <begin position="221"/>
        <end position="243"/>
    </location>
</feature>
<sequence length="390" mass="44381">MSENKLIKYLRKEFKVPSGTQHLTPILLSDSKGFSLQKQASNVVEQSIKLWCKSGRNSRQGLEWLQENLATQIGRIDNISLYVWLGTCDLTTYNKKCIALGSENKENIEQIVTNFKEISSLFTRYSGCKLTFLETPLEQRVKELERSNEILRKHSNLLNVAEPTNQTVNKDSSQAPSQNQNVQTNSSNIQLLGNIQDRVSNFILRQIDDQLVKLEDSFIKSSQSPSYQGTSLSPDQSQTSEFQQQIPPQFNVNHQHLTMNPTCIPPNRMNTINSSTDTSRSRSNEIGVNRTLSGQTIYYSPPSYMTPKYQANVPPGIQAVSTNNQKIPYMHPHYNSTLPSTVQNKICVEPHPLTHHNQHTWQGSQQNSNNQNILRKEHFLGHSQPQYSRP</sequence>
<gene>
    <name evidence="2" type="ORF">MEDL_8633</name>
</gene>
<comment type="caution">
    <text evidence="2">The sequence shown here is derived from an EMBL/GenBank/DDBJ whole genome shotgun (WGS) entry which is preliminary data.</text>
</comment>
<dbReference type="AlphaFoldDB" id="A0A8S3QE01"/>
<organism evidence="2 3">
    <name type="scientific">Mytilus edulis</name>
    <name type="common">Blue mussel</name>
    <dbReference type="NCBI Taxonomy" id="6550"/>
    <lineage>
        <taxon>Eukaryota</taxon>
        <taxon>Metazoa</taxon>
        <taxon>Spiralia</taxon>
        <taxon>Lophotrochozoa</taxon>
        <taxon>Mollusca</taxon>
        <taxon>Bivalvia</taxon>
        <taxon>Autobranchia</taxon>
        <taxon>Pteriomorphia</taxon>
        <taxon>Mytilida</taxon>
        <taxon>Mytiloidea</taxon>
        <taxon>Mytilidae</taxon>
        <taxon>Mytilinae</taxon>
        <taxon>Mytilus</taxon>
    </lineage>
</organism>
<reference evidence="2" key="1">
    <citation type="submission" date="2021-03" db="EMBL/GenBank/DDBJ databases">
        <authorList>
            <person name="Bekaert M."/>
        </authorList>
    </citation>
    <scope>NUCLEOTIDE SEQUENCE</scope>
</reference>
<accession>A0A8S3QE01</accession>
<evidence type="ECO:0000313" key="3">
    <source>
        <dbReference type="Proteomes" id="UP000683360"/>
    </source>
</evidence>
<dbReference type="OrthoDB" id="6190924at2759"/>
<protein>
    <submittedName>
        <fullName evidence="2">Uncharacterized protein</fullName>
    </submittedName>
</protein>
<dbReference type="EMBL" id="CAJPWZ010000460">
    <property type="protein sequence ID" value="CAG2193590.1"/>
    <property type="molecule type" value="Genomic_DNA"/>
</dbReference>
<keyword evidence="3" id="KW-1185">Reference proteome</keyword>
<name>A0A8S3QE01_MYTED</name>